<reference evidence="3" key="1">
    <citation type="journal article" date="2014" name="Front. Microbiol.">
        <title>High frequency of phylogenetically diverse reductive dehalogenase-homologous genes in deep subseafloor sedimentary metagenomes.</title>
        <authorList>
            <person name="Kawai M."/>
            <person name="Futagami T."/>
            <person name="Toyoda A."/>
            <person name="Takaki Y."/>
            <person name="Nishi S."/>
            <person name="Hori S."/>
            <person name="Arai W."/>
            <person name="Tsubouchi T."/>
            <person name="Morono Y."/>
            <person name="Uchiyama I."/>
            <person name="Ito T."/>
            <person name="Fujiyama A."/>
            <person name="Inagaki F."/>
            <person name="Takami H."/>
        </authorList>
    </citation>
    <scope>NUCLEOTIDE SEQUENCE</scope>
    <source>
        <strain evidence="3">Expedition CK06-06</strain>
    </source>
</reference>
<feature type="non-terminal residue" evidence="3">
    <location>
        <position position="1"/>
    </location>
</feature>
<dbReference type="PANTHER" id="PTHR46825:SF15">
    <property type="entry name" value="BETA-LACTAMASE-RELATED DOMAIN-CONTAINING PROTEIN"/>
    <property type="match status" value="1"/>
</dbReference>
<evidence type="ECO:0000259" key="1">
    <source>
        <dbReference type="Pfam" id="PF00144"/>
    </source>
</evidence>
<dbReference type="PANTHER" id="PTHR46825">
    <property type="entry name" value="D-ALANYL-D-ALANINE-CARBOXYPEPTIDASE/ENDOPEPTIDASE AMPH"/>
    <property type="match status" value="1"/>
</dbReference>
<dbReference type="InterPro" id="IPR021860">
    <property type="entry name" value="Peptidase_S12_Pab87-rel_C"/>
</dbReference>
<organism evidence="3">
    <name type="scientific">marine sediment metagenome</name>
    <dbReference type="NCBI Taxonomy" id="412755"/>
    <lineage>
        <taxon>unclassified sequences</taxon>
        <taxon>metagenomes</taxon>
        <taxon>ecological metagenomes</taxon>
    </lineage>
</organism>
<proteinExistence type="predicted"/>
<feature type="domain" description="Peptidase S12 Pab87-related C-terminal" evidence="2">
    <location>
        <begin position="312"/>
        <end position="410"/>
    </location>
</feature>
<evidence type="ECO:0000313" key="3">
    <source>
        <dbReference type="EMBL" id="GAH35785.1"/>
    </source>
</evidence>
<accession>X1FTB4</accession>
<protein>
    <recommendedName>
        <fullName evidence="4">Beta-lactamase-related domain-containing protein</fullName>
    </recommendedName>
</protein>
<dbReference type="Pfam" id="PF11954">
    <property type="entry name" value="DUF3471"/>
    <property type="match status" value="1"/>
</dbReference>
<comment type="caution">
    <text evidence="3">The sequence shown here is derived from an EMBL/GenBank/DDBJ whole genome shotgun (WGS) entry which is preliminary data.</text>
</comment>
<dbReference type="Pfam" id="PF00144">
    <property type="entry name" value="Beta-lactamase"/>
    <property type="match status" value="1"/>
</dbReference>
<dbReference type="InterPro" id="IPR050491">
    <property type="entry name" value="AmpC-like"/>
</dbReference>
<dbReference type="SUPFAM" id="SSF56601">
    <property type="entry name" value="beta-lactamase/transpeptidase-like"/>
    <property type="match status" value="1"/>
</dbReference>
<evidence type="ECO:0008006" key="4">
    <source>
        <dbReference type="Google" id="ProtNLM"/>
    </source>
</evidence>
<dbReference type="InterPro" id="IPR012338">
    <property type="entry name" value="Beta-lactam/transpept-like"/>
</dbReference>
<dbReference type="EMBL" id="BARU01006707">
    <property type="protein sequence ID" value="GAH35785.1"/>
    <property type="molecule type" value="Genomic_DNA"/>
</dbReference>
<sequence>VIDYIPEFCLYHSYVTEEFTIRDLLTHRSGLGLGAGDLMIFPDGSDFKIDDLIYNLRFLKSVSSFRSKFDYDNLLFIVAGEIVSRVTGMSWEAYVEERIMKPLEMDRSAGNFNRVKDKSNIADPHAPVDNKIMVVDRYDHELTSSAGAIYSSIHDMSKWAILQMNHGKYGEGLSKQLFSEEVHEEMWTPQTILPVRGSNSYNTHFSTYGLGWSLSDVKGYKQVSHTGGLPGMVTQVTLLPEMKLGIIVLTNQQSVSAFASITNQIKDSYLDIQGTDRVKEYYERIQSNKENIKKITDEVWKEIAEQQKDTSVKVDLSLYTGTYKDDWFGEILISEKKNKLWFDSKRSPKLTGEMLFYKGNTFIVKWNDRSMDADAFVMFVLDYSGQASGIKMKAVSPLTDFSYDFHDLDFHVVK</sequence>
<dbReference type="Gene3D" id="2.40.128.600">
    <property type="match status" value="1"/>
</dbReference>
<name>X1FTB4_9ZZZZ</name>
<dbReference type="AlphaFoldDB" id="X1FTB4"/>
<feature type="domain" description="Beta-lactamase-related" evidence="1">
    <location>
        <begin position="4"/>
        <end position="255"/>
    </location>
</feature>
<dbReference type="Gene3D" id="3.40.710.10">
    <property type="entry name" value="DD-peptidase/beta-lactamase superfamily"/>
    <property type="match status" value="1"/>
</dbReference>
<dbReference type="InterPro" id="IPR001466">
    <property type="entry name" value="Beta-lactam-related"/>
</dbReference>
<evidence type="ECO:0000259" key="2">
    <source>
        <dbReference type="Pfam" id="PF11954"/>
    </source>
</evidence>
<gene>
    <name evidence="3" type="ORF">S03H2_13212</name>
</gene>